<evidence type="ECO:0000259" key="6">
    <source>
        <dbReference type="PROSITE" id="PS50049"/>
    </source>
</evidence>
<evidence type="ECO:0000256" key="4">
    <source>
        <dbReference type="ARBA" id="ARBA00023136"/>
    </source>
</evidence>
<evidence type="ECO:0000256" key="3">
    <source>
        <dbReference type="ARBA" id="ARBA00022514"/>
    </source>
</evidence>
<comment type="subcellular location">
    <subcellularLocation>
        <location evidence="1">Membrane</location>
    </subcellularLocation>
</comment>
<feature type="domain" description="THD" evidence="6">
    <location>
        <begin position="129"/>
        <end position="282"/>
    </location>
</feature>
<dbReference type="GO" id="GO:0006955">
    <property type="term" value="P:immune response"/>
    <property type="evidence" value="ECO:0007669"/>
    <property type="project" value="InterPro"/>
</dbReference>
<reference evidence="7" key="3">
    <citation type="submission" date="2023-05" db="EMBL/GenBank/DDBJ databases">
        <authorList>
            <person name="Smith C.H."/>
        </authorList>
    </citation>
    <scope>NUCLEOTIDE SEQUENCE</scope>
    <source>
        <strain evidence="7">CHS0354</strain>
        <tissue evidence="7">Mantle</tissue>
    </source>
</reference>
<evidence type="ECO:0000256" key="2">
    <source>
        <dbReference type="ARBA" id="ARBA00008670"/>
    </source>
</evidence>
<evidence type="ECO:0000313" key="8">
    <source>
        <dbReference type="Proteomes" id="UP001195483"/>
    </source>
</evidence>
<organism evidence="7 8">
    <name type="scientific">Potamilus streckersoni</name>
    <dbReference type="NCBI Taxonomy" id="2493646"/>
    <lineage>
        <taxon>Eukaryota</taxon>
        <taxon>Metazoa</taxon>
        <taxon>Spiralia</taxon>
        <taxon>Lophotrochozoa</taxon>
        <taxon>Mollusca</taxon>
        <taxon>Bivalvia</taxon>
        <taxon>Autobranchia</taxon>
        <taxon>Heteroconchia</taxon>
        <taxon>Palaeoheterodonta</taxon>
        <taxon>Unionida</taxon>
        <taxon>Unionoidea</taxon>
        <taxon>Unionidae</taxon>
        <taxon>Ambleminae</taxon>
        <taxon>Lampsilini</taxon>
        <taxon>Potamilus</taxon>
    </lineage>
</organism>
<keyword evidence="3" id="KW-0202">Cytokine</keyword>
<dbReference type="Gene3D" id="2.60.120.40">
    <property type="match status" value="1"/>
</dbReference>
<feature type="transmembrane region" description="Helical" evidence="5">
    <location>
        <begin position="12"/>
        <end position="37"/>
    </location>
</feature>
<dbReference type="GO" id="GO:0016020">
    <property type="term" value="C:membrane"/>
    <property type="evidence" value="ECO:0007669"/>
    <property type="project" value="UniProtKB-SubCell"/>
</dbReference>
<evidence type="ECO:0000256" key="5">
    <source>
        <dbReference type="SAM" id="Phobius"/>
    </source>
</evidence>
<keyword evidence="4 5" id="KW-0472">Membrane</keyword>
<proteinExistence type="inferred from homology"/>
<dbReference type="AlphaFoldDB" id="A0AAE0TFF3"/>
<accession>A0AAE0TFF3</accession>
<comment type="caution">
    <text evidence="7">The sequence shown here is derived from an EMBL/GenBank/DDBJ whole genome shotgun (WGS) entry which is preliminary data.</text>
</comment>
<name>A0AAE0TFF3_9BIVA</name>
<evidence type="ECO:0000313" key="7">
    <source>
        <dbReference type="EMBL" id="KAK3609236.1"/>
    </source>
</evidence>
<sequence length="283" mass="32403">MPTTIKEKNVTSRFVIVELIILVSLSGVLIVICYFWIHGENSHTESESRKQYCIPCRNISLNVDEDIENFRDLFFQQGEYVQCCAGQDMIPKIIEWSVERHRRKRISSGLVSGVPQSCVVPHHEIESQGSAKVVGFSESITGYSVPNSYLTILYWDKGSSLSFIGSDVGYRNGSLVIGRSAYYTVYSQIMFNQSLQRDDEDEFKTFVHLIYKHTDDTDHKYDLKLLENFKSLCQPKIIDCTGASHISSVFFLRKYDEINVRVNDLRRVISSPFGNFFGIFPVS</sequence>
<reference evidence="7" key="1">
    <citation type="journal article" date="2021" name="Genome Biol. Evol.">
        <title>A High-Quality Reference Genome for a Parasitic Bivalve with Doubly Uniparental Inheritance (Bivalvia: Unionida).</title>
        <authorList>
            <person name="Smith C.H."/>
        </authorList>
    </citation>
    <scope>NUCLEOTIDE SEQUENCE</scope>
    <source>
        <strain evidence="7">CHS0354</strain>
    </source>
</reference>
<dbReference type="PROSITE" id="PS50049">
    <property type="entry name" value="THD_2"/>
    <property type="match status" value="1"/>
</dbReference>
<dbReference type="PANTHER" id="PTHR11471:SF13">
    <property type="entry name" value="TNF FAMILY PROFILE DOMAIN-CONTAINING PROTEIN"/>
    <property type="match status" value="1"/>
</dbReference>
<dbReference type="InterPro" id="IPR008983">
    <property type="entry name" value="Tumour_necrosis_fac-like_dom"/>
</dbReference>
<dbReference type="InterPro" id="IPR006052">
    <property type="entry name" value="TNF_dom"/>
</dbReference>
<evidence type="ECO:0000256" key="1">
    <source>
        <dbReference type="ARBA" id="ARBA00004370"/>
    </source>
</evidence>
<dbReference type="SMART" id="SM00207">
    <property type="entry name" value="TNF"/>
    <property type="match status" value="1"/>
</dbReference>
<dbReference type="EMBL" id="JAEAOA010000606">
    <property type="protein sequence ID" value="KAK3609236.1"/>
    <property type="molecule type" value="Genomic_DNA"/>
</dbReference>
<dbReference type="PANTHER" id="PTHR11471">
    <property type="entry name" value="TUMOR NECROSIS FACTOR FAMILY MEMBER"/>
    <property type="match status" value="1"/>
</dbReference>
<dbReference type="GO" id="GO:0005615">
    <property type="term" value="C:extracellular space"/>
    <property type="evidence" value="ECO:0007669"/>
    <property type="project" value="UniProtKB-KW"/>
</dbReference>
<reference evidence="7" key="2">
    <citation type="journal article" date="2021" name="Genome Biol. Evol.">
        <title>Developing a high-quality reference genome for a parasitic bivalve with doubly uniparental inheritance (Bivalvia: Unionida).</title>
        <authorList>
            <person name="Smith C.H."/>
        </authorList>
    </citation>
    <scope>NUCLEOTIDE SEQUENCE</scope>
    <source>
        <strain evidence="7">CHS0354</strain>
        <tissue evidence="7">Mantle</tissue>
    </source>
</reference>
<dbReference type="Pfam" id="PF00229">
    <property type="entry name" value="TNF"/>
    <property type="match status" value="1"/>
</dbReference>
<dbReference type="GO" id="GO:0005125">
    <property type="term" value="F:cytokine activity"/>
    <property type="evidence" value="ECO:0007669"/>
    <property type="project" value="UniProtKB-KW"/>
</dbReference>
<comment type="similarity">
    <text evidence="2">Belongs to the tumor necrosis factor family.</text>
</comment>
<keyword evidence="5" id="KW-1133">Transmembrane helix</keyword>
<keyword evidence="8" id="KW-1185">Reference proteome</keyword>
<dbReference type="GO" id="GO:0005164">
    <property type="term" value="F:tumor necrosis factor receptor binding"/>
    <property type="evidence" value="ECO:0007669"/>
    <property type="project" value="InterPro"/>
</dbReference>
<keyword evidence="5" id="KW-0812">Transmembrane</keyword>
<gene>
    <name evidence="7" type="ORF">CHS0354_009350</name>
</gene>
<dbReference type="Proteomes" id="UP001195483">
    <property type="component" value="Unassembled WGS sequence"/>
</dbReference>
<protein>
    <recommendedName>
        <fullName evidence="6">THD domain-containing protein</fullName>
    </recommendedName>
</protein>
<dbReference type="SUPFAM" id="SSF49842">
    <property type="entry name" value="TNF-like"/>
    <property type="match status" value="1"/>
</dbReference>